<name>A0A412AWV5_9FIRM</name>
<dbReference type="EMBL" id="QRTC01000031">
    <property type="protein sequence ID" value="RGQ40170.1"/>
    <property type="molecule type" value="Genomic_DNA"/>
</dbReference>
<dbReference type="Proteomes" id="UP000284751">
    <property type="component" value="Unassembled WGS sequence"/>
</dbReference>
<dbReference type="AlphaFoldDB" id="A0A412AWV5"/>
<protein>
    <submittedName>
        <fullName evidence="1">Imidazolonepropionase</fullName>
    </submittedName>
</protein>
<sequence length="101" mass="12006">MSRQYTYVQAAEKEILEMKASGKTNREIAEQFGFKDKYVVKGRIKRCNRRIRKMEAGILPRCRGRPAKGYIPTEQEKDNEIQRLKMENELLRDFLRLAGRR</sequence>
<reference evidence="1 2" key="1">
    <citation type="submission" date="2018-08" db="EMBL/GenBank/DDBJ databases">
        <title>A genome reference for cultivated species of the human gut microbiota.</title>
        <authorList>
            <person name="Zou Y."/>
            <person name="Xue W."/>
            <person name="Luo G."/>
        </authorList>
    </citation>
    <scope>NUCLEOTIDE SEQUENCE [LARGE SCALE GENOMIC DNA]</scope>
    <source>
        <strain evidence="1 2">AF28-26</strain>
    </source>
</reference>
<comment type="caution">
    <text evidence="1">The sequence shown here is derived from an EMBL/GenBank/DDBJ whole genome shotgun (WGS) entry which is preliminary data.</text>
</comment>
<gene>
    <name evidence="1" type="ORF">DWY99_08590</name>
</gene>
<evidence type="ECO:0000313" key="1">
    <source>
        <dbReference type="EMBL" id="RGQ40170.1"/>
    </source>
</evidence>
<evidence type="ECO:0000313" key="2">
    <source>
        <dbReference type="Proteomes" id="UP000284751"/>
    </source>
</evidence>
<proteinExistence type="predicted"/>
<organism evidence="1 2">
    <name type="scientific">[Clostridium] leptum</name>
    <dbReference type="NCBI Taxonomy" id="1535"/>
    <lineage>
        <taxon>Bacteria</taxon>
        <taxon>Bacillati</taxon>
        <taxon>Bacillota</taxon>
        <taxon>Clostridia</taxon>
        <taxon>Eubacteriales</taxon>
        <taxon>Oscillospiraceae</taxon>
        <taxon>Oscillospiraceae incertae sedis</taxon>
    </lineage>
</organism>
<accession>A0A412AWV5</accession>